<dbReference type="GeneID" id="39984260"/>
<sequence>MTESTDIHGEFRFFPCCGESMPYSMTHSCKRTLLSFNIDNVYNARNSYTCLGSLSPSPVRGSTHFSTSVDCFCQSTEKGISPSISAGEFSKKVVSSRNSNGIIRRNESEGKDESNMSCPPRRSSHDSIQTVVKTVFPEISLPESNNGFDVCKEDLKGLASSRDFSYFNYPSSGKHCFSMTNKTSKGGDEEKKRVDAWIKPLQEMSVDVERLRSRQEQLEKRHSEFNTFLQQKKRKYGNNILERNYLDDSDTYGNKCVDKPSPYEGKTADTDPNTNRSIFGDGQNSSYLSPSLTSSSSCSSSSSSSVSYVEILANPTLGKKCFEDVSVRRNKGFKSHFFTLCTN</sequence>
<reference evidence="2 3" key="1">
    <citation type="submission" date="2017-03" db="EMBL/GenBank/DDBJ databases">
        <title>An alternative strategy for trypanosome survival in the mammalian bloodstream revealed through genome and transcriptome analysis of the ubiquitous bovine parasite Trypanosoma (Megatrypanum) theileri.</title>
        <authorList>
            <person name="Kelly S."/>
            <person name="Ivens A."/>
            <person name="Mott A."/>
            <person name="O'Neill E."/>
            <person name="Emms D."/>
            <person name="Macleod O."/>
            <person name="Voorheis P."/>
            <person name="Matthews J."/>
            <person name="Matthews K."/>
            <person name="Carrington M."/>
        </authorList>
    </citation>
    <scope>NUCLEOTIDE SEQUENCE [LARGE SCALE GENOMIC DNA]</scope>
    <source>
        <strain evidence="2">Edinburgh</strain>
    </source>
</reference>
<dbReference type="OrthoDB" id="10512901at2759"/>
<keyword evidence="3" id="KW-1185">Reference proteome</keyword>
<accession>A0A1X0P017</accession>
<name>A0A1X0P017_9TRYP</name>
<evidence type="ECO:0000256" key="1">
    <source>
        <dbReference type="SAM" id="MobiDB-lite"/>
    </source>
</evidence>
<feature type="compositionally biased region" description="Basic and acidic residues" evidence="1">
    <location>
        <begin position="104"/>
        <end position="114"/>
    </location>
</feature>
<gene>
    <name evidence="2" type="ORF">TM35_000092410</name>
</gene>
<evidence type="ECO:0000313" key="3">
    <source>
        <dbReference type="Proteomes" id="UP000192257"/>
    </source>
</evidence>
<dbReference type="Proteomes" id="UP000192257">
    <property type="component" value="Unassembled WGS sequence"/>
</dbReference>
<dbReference type="AlphaFoldDB" id="A0A1X0P017"/>
<feature type="region of interest" description="Disordered" evidence="1">
    <location>
        <begin position="104"/>
        <end position="124"/>
    </location>
</feature>
<dbReference type="RefSeq" id="XP_028884257.1">
    <property type="nucleotide sequence ID" value="XM_029024480.1"/>
</dbReference>
<feature type="region of interest" description="Disordered" evidence="1">
    <location>
        <begin position="258"/>
        <end position="283"/>
    </location>
</feature>
<dbReference type="EMBL" id="NBCO01000009">
    <property type="protein sequence ID" value="ORC90191.1"/>
    <property type="molecule type" value="Genomic_DNA"/>
</dbReference>
<evidence type="ECO:0000313" key="2">
    <source>
        <dbReference type="EMBL" id="ORC90191.1"/>
    </source>
</evidence>
<comment type="caution">
    <text evidence="2">The sequence shown here is derived from an EMBL/GenBank/DDBJ whole genome shotgun (WGS) entry which is preliminary data.</text>
</comment>
<organism evidence="2 3">
    <name type="scientific">Trypanosoma theileri</name>
    <dbReference type="NCBI Taxonomy" id="67003"/>
    <lineage>
        <taxon>Eukaryota</taxon>
        <taxon>Discoba</taxon>
        <taxon>Euglenozoa</taxon>
        <taxon>Kinetoplastea</taxon>
        <taxon>Metakinetoplastina</taxon>
        <taxon>Trypanosomatida</taxon>
        <taxon>Trypanosomatidae</taxon>
        <taxon>Trypanosoma</taxon>
    </lineage>
</organism>
<proteinExistence type="predicted"/>
<protein>
    <submittedName>
        <fullName evidence="2">Uncharacterized protein</fullName>
    </submittedName>
</protein>
<dbReference type="VEuPathDB" id="TriTrypDB:TM35_000092410"/>